<dbReference type="SMR" id="A0A1D8NLV5"/>
<dbReference type="Pfam" id="PF02116">
    <property type="entry name" value="STE2"/>
    <property type="match status" value="1"/>
</dbReference>
<name>A0A1D8NLV5_YARLL</name>
<dbReference type="PANTHER" id="PTHR28009">
    <property type="entry name" value="PHEROMONE ALPHA FACTOR RECEPTOR"/>
    <property type="match status" value="1"/>
</dbReference>
<dbReference type="VEuPathDB" id="FungiDB:YALI0_F03905g"/>
<dbReference type="GO" id="GO:0000750">
    <property type="term" value="P:pheromone-dependent signal transduction involved in conjugation with cellular fusion"/>
    <property type="evidence" value="ECO:0007669"/>
    <property type="project" value="TreeGrafter"/>
</dbReference>
<feature type="transmembrane region" description="Helical" evidence="2">
    <location>
        <begin position="271"/>
        <end position="294"/>
    </location>
</feature>
<dbReference type="Gene3D" id="1.10.287.920">
    <property type="entry name" value="Pheromone alpha factor receptor"/>
    <property type="match status" value="1"/>
</dbReference>
<feature type="transmembrane region" description="Helical" evidence="2">
    <location>
        <begin position="45"/>
        <end position="66"/>
    </location>
</feature>
<protein>
    <submittedName>
        <fullName evidence="4">Fungal pheromone mating factor STE2 GPCR-domain-containing protein</fullName>
    </submittedName>
</protein>
<keyword evidence="2" id="KW-1133">Transmembrane helix</keyword>
<dbReference type="PANTHER" id="PTHR28009:SF1">
    <property type="entry name" value="PHEROMONE ALPHA FACTOR RECEPTOR"/>
    <property type="match status" value="1"/>
</dbReference>
<dbReference type="KEGG" id="yli:2907717"/>
<organism evidence="3 5">
    <name type="scientific">Yarrowia lipolytica</name>
    <name type="common">Candida lipolytica</name>
    <dbReference type="NCBI Taxonomy" id="4952"/>
    <lineage>
        <taxon>Eukaryota</taxon>
        <taxon>Fungi</taxon>
        <taxon>Dikarya</taxon>
        <taxon>Ascomycota</taxon>
        <taxon>Saccharomycotina</taxon>
        <taxon>Dipodascomycetes</taxon>
        <taxon>Dipodascales</taxon>
        <taxon>Dipodascales incertae sedis</taxon>
        <taxon>Yarrowia</taxon>
    </lineage>
</organism>
<keyword evidence="2" id="KW-0812">Transmembrane</keyword>
<feature type="region of interest" description="Disordered" evidence="1">
    <location>
        <begin position="335"/>
        <end position="354"/>
    </location>
</feature>
<dbReference type="CDD" id="cd14939">
    <property type="entry name" value="7tmD_STE2"/>
    <property type="match status" value="1"/>
</dbReference>
<dbReference type="Proteomes" id="UP000256601">
    <property type="component" value="Unassembled WGS sequence"/>
</dbReference>
<feature type="transmembrane region" description="Helical" evidence="2">
    <location>
        <begin position="159"/>
        <end position="182"/>
    </location>
</feature>
<reference evidence="3 5" key="1">
    <citation type="journal article" date="2016" name="PLoS ONE">
        <title>Sequence Assembly of Yarrowia lipolytica Strain W29/CLIB89 Shows Transposable Element Diversity.</title>
        <authorList>
            <person name="Magnan C."/>
            <person name="Yu J."/>
            <person name="Chang I."/>
            <person name="Jahn E."/>
            <person name="Kanomata Y."/>
            <person name="Wu J."/>
            <person name="Zeller M."/>
            <person name="Oakes M."/>
            <person name="Baldi P."/>
            <person name="Sandmeyer S."/>
        </authorList>
    </citation>
    <scope>NUCLEOTIDE SEQUENCE [LARGE SCALE GENOMIC DNA]</scope>
    <source>
        <strain evidence="3">CLIB89</strain>
        <strain evidence="5">CLIB89(W29)</strain>
    </source>
</reference>
<dbReference type="AlphaFoldDB" id="A0A1D8NLV5"/>
<feature type="transmembrane region" description="Helical" evidence="2">
    <location>
        <begin position="202"/>
        <end position="223"/>
    </location>
</feature>
<dbReference type="GeneID" id="2907717"/>
<dbReference type="PRINTS" id="PR00250">
    <property type="entry name" value="GPCRSTE2"/>
</dbReference>
<gene>
    <name evidence="4" type="ORF">B0I71DRAFT_743</name>
    <name evidence="3" type="ORF">YALI1_F05814g</name>
</gene>
<dbReference type="InterPro" id="IPR000366">
    <property type="entry name" value="GPCR_STE2"/>
</dbReference>
<dbReference type="EMBL" id="KZ857324">
    <property type="protein sequence ID" value="RDW29259.1"/>
    <property type="molecule type" value="Genomic_DNA"/>
</dbReference>
<keyword evidence="2" id="KW-0472">Membrane</keyword>
<dbReference type="EMBL" id="CP017558">
    <property type="protein sequence ID" value="AOW06619.1"/>
    <property type="molecule type" value="Genomic_DNA"/>
</dbReference>
<sequence>MQLPPRPDFDIATLVASITVPETELVLGQMPLGALEQLYQNRLRLAILFGVRVGAAVLTLIAMHLISKKNRTKILFLANQMSLIMLIIHAALYFRFLLGPFASMLMMVAYIVDPRSNVSNDISVSVATNVFMMLMIMSVQLSLAVQTRSVFHAWLKSRIYVTVGLILLSLVVFVFWTTHTIVSCIVLTHPTRDLPSMGWTRLASDVSFACSISFASLVLLAKLVTAIRVRKTLGKKPLGYTKVLVIMSTQSLVVPSILIIVNYALPEKNSWILSGVAYLMVVLSLPLSSIWATAVHDDEMQSNYLLSALKDGHVQPSESKLKTVFLNRLRPFSTTTNRDDESSVDSPAMPSPESDVTFLNTGFECDEKM</sequence>
<dbReference type="eggNOG" id="ENOG502QTV4">
    <property type="taxonomic scope" value="Eukaryota"/>
</dbReference>
<proteinExistence type="predicted"/>
<dbReference type="Proteomes" id="UP000182444">
    <property type="component" value="Chromosome 1F"/>
</dbReference>
<evidence type="ECO:0000313" key="3">
    <source>
        <dbReference type="EMBL" id="AOW06619.1"/>
    </source>
</evidence>
<dbReference type="GO" id="GO:0038038">
    <property type="term" value="C:G protein-coupled receptor homodimeric complex"/>
    <property type="evidence" value="ECO:0007669"/>
    <property type="project" value="TreeGrafter"/>
</dbReference>
<evidence type="ECO:0000313" key="5">
    <source>
        <dbReference type="Proteomes" id="UP000182444"/>
    </source>
</evidence>
<feature type="transmembrane region" description="Helical" evidence="2">
    <location>
        <begin position="124"/>
        <end position="147"/>
    </location>
</feature>
<dbReference type="OMA" id="VSICYFS"/>
<evidence type="ECO:0000313" key="4">
    <source>
        <dbReference type="EMBL" id="RDW29259.1"/>
    </source>
</evidence>
<accession>A0A1D8NLV5</accession>
<dbReference type="VEuPathDB" id="FungiDB:YALI1_F05814g"/>
<reference evidence="4 6" key="2">
    <citation type="submission" date="2018-07" db="EMBL/GenBank/DDBJ databases">
        <title>Draft Genome Assemblies for Five Robust Yarrowia lipolytica Strains Exhibiting High Lipid Production and Pentose Sugar Utilization and Sugar Alcohol Secretion from Undetoxified Lignocellulosic Biomass Hydrolysates.</title>
        <authorList>
            <consortium name="DOE Joint Genome Institute"/>
            <person name="Walker C."/>
            <person name="Ryu S."/>
            <person name="Na H."/>
            <person name="Zane M."/>
            <person name="LaButti K."/>
            <person name="Lipzen A."/>
            <person name="Haridas S."/>
            <person name="Barry K."/>
            <person name="Grigoriev I.V."/>
            <person name="Quarterman J."/>
            <person name="Slininger P."/>
            <person name="Dien B."/>
            <person name="Trinh C.T."/>
        </authorList>
    </citation>
    <scope>NUCLEOTIDE SEQUENCE [LARGE SCALE GENOMIC DNA]</scope>
    <source>
        <strain evidence="4 6">YB392</strain>
    </source>
</reference>
<evidence type="ECO:0000256" key="1">
    <source>
        <dbReference type="SAM" id="MobiDB-lite"/>
    </source>
</evidence>
<feature type="transmembrane region" description="Helical" evidence="2">
    <location>
        <begin position="243"/>
        <end position="265"/>
    </location>
</feature>
<evidence type="ECO:0000313" key="6">
    <source>
        <dbReference type="Proteomes" id="UP000256601"/>
    </source>
</evidence>
<evidence type="ECO:0000256" key="2">
    <source>
        <dbReference type="SAM" id="Phobius"/>
    </source>
</evidence>
<dbReference type="InterPro" id="IPR027458">
    <property type="entry name" value="STE2_TM1-TM2_sf"/>
</dbReference>
<dbReference type="GO" id="GO:0004932">
    <property type="term" value="F:mating-type factor pheromone receptor activity"/>
    <property type="evidence" value="ECO:0007669"/>
    <property type="project" value="InterPro"/>
</dbReference>